<dbReference type="Gene3D" id="3.10.20.90">
    <property type="entry name" value="Phosphatidylinositol 3-kinase Catalytic Subunit, Chain A, domain 1"/>
    <property type="match status" value="1"/>
</dbReference>
<evidence type="ECO:0000313" key="11">
    <source>
        <dbReference type="EMBL" id="AAC24454.2"/>
    </source>
</evidence>
<evidence type="ECO:0000259" key="10">
    <source>
        <dbReference type="PROSITE" id="PS51456"/>
    </source>
</evidence>
<dbReference type="GO" id="GO:0016459">
    <property type="term" value="C:myosin complex"/>
    <property type="evidence" value="ECO:0007669"/>
    <property type="project" value="UniProtKB-KW"/>
</dbReference>
<dbReference type="SMART" id="SM00139">
    <property type="entry name" value="MyTH4"/>
    <property type="match status" value="1"/>
</dbReference>
<dbReference type="SMART" id="SM00242">
    <property type="entry name" value="MYSc"/>
    <property type="match status" value="1"/>
</dbReference>
<dbReference type="InterPro" id="IPR019749">
    <property type="entry name" value="Band_41_domain"/>
</dbReference>
<dbReference type="GO" id="GO:0000146">
    <property type="term" value="F:microfilament motor activity"/>
    <property type="evidence" value="ECO:0007669"/>
    <property type="project" value="TreeGrafter"/>
</dbReference>
<keyword evidence="1 6" id="KW-0547">Nucleotide-binding</keyword>
<dbReference type="Gene3D" id="1.20.58.530">
    <property type="match status" value="1"/>
</dbReference>
<dbReference type="InterPro" id="IPR011993">
    <property type="entry name" value="PH-like_dom_sf"/>
</dbReference>
<evidence type="ECO:0000256" key="2">
    <source>
        <dbReference type="ARBA" id="ARBA00022840"/>
    </source>
</evidence>
<feature type="domain" description="FERM" evidence="8">
    <location>
        <begin position="1381"/>
        <end position="1799"/>
    </location>
</feature>
<evidence type="ECO:0000256" key="1">
    <source>
        <dbReference type="ARBA" id="ARBA00022741"/>
    </source>
</evidence>
<comment type="similarity">
    <text evidence="6">Belongs to the TRAFAC class myosin-kinesin ATPase superfamily. Myosin family.</text>
</comment>
<dbReference type="PRINTS" id="PR00193">
    <property type="entry name" value="MYOSINHEAVY"/>
</dbReference>
<feature type="region of interest" description="Disordered" evidence="7">
    <location>
        <begin position="905"/>
        <end position="936"/>
    </location>
</feature>
<evidence type="ECO:0000256" key="3">
    <source>
        <dbReference type="ARBA" id="ARBA00023123"/>
    </source>
</evidence>
<dbReference type="GO" id="GO:0016020">
    <property type="term" value="C:membrane"/>
    <property type="evidence" value="ECO:0007669"/>
    <property type="project" value="TreeGrafter"/>
</dbReference>
<reference evidence="11" key="2">
    <citation type="submission" date="1998-06" db="EMBL/GenBank/DDBJ databases">
        <authorList>
            <person name="Garces J.A."/>
            <person name="Gavin R.H."/>
        </authorList>
    </citation>
    <scope>NUCLEOTIDE SEQUENCE</scope>
</reference>
<dbReference type="PANTHER" id="PTHR13140">
    <property type="entry name" value="MYOSIN"/>
    <property type="match status" value="1"/>
</dbReference>
<dbReference type="Gene3D" id="1.20.120.720">
    <property type="entry name" value="Myosin VI head, motor domain, U50 subdomain"/>
    <property type="match status" value="1"/>
</dbReference>
<reference evidence="11" key="3">
    <citation type="submission" date="2005-02" db="EMBL/GenBank/DDBJ databases">
        <authorList>
            <person name="Gavin R.H."/>
        </authorList>
    </citation>
    <scope>NUCLEOTIDE SEQUENCE</scope>
</reference>
<keyword evidence="2 6" id="KW-0067">ATP-binding</keyword>
<dbReference type="GO" id="GO:0051015">
    <property type="term" value="F:actin filament binding"/>
    <property type="evidence" value="ECO:0007669"/>
    <property type="project" value="TreeGrafter"/>
</dbReference>
<evidence type="ECO:0000256" key="6">
    <source>
        <dbReference type="PROSITE-ProRule" id="PRU00782"/>
    </source>
</evidence>
<feature type="domain" description="Myosin motor" evidence="10">
    <location>
        <begin position="95"/>
        <end position="850"/>
    </location>
</feature>
<dbReference type="PROSITE" id="PS51456">
    <property type="entry name" value="MYOSIN_MOTOR"/>
    <property type="match status" value="1"/>
</dbReference>
<name>O15892_TETTH</name>
<dbReference type="GO" id="GO:0005524">
    <property type="term" value="F:ATP binding"/>
    <property type="evidence" value="ECO:0007669"/>
    <property type="project" value="UniProtKB-UniRule"/>
</dbReference>
<reference evidence="11" key="1">
    <citation type="journal article" date="1998" name="J. Eukaryot. Microbiol.">
        <title>A PCR screen identifies a novel, unconventional myosin heavy chain gene (MYO1) in Tetrahymena thermophila.</title>
        <authorList>
            <person name="Garces J."/>
            <person name="Gavin R.H."/>
        </authorList>
    </citation>
    <scope>NUCLEOTIDE SEQUENCE</scope>
</reference>
<dbReference type="Gene3D" id="1.25.40.530">
    <property type="entry name" value="MyTH4 domain"/>
    <property type="match status" value="1"/>
</dbReference>
<dbReference type="InterPro" id="IPR036961">
    <property type="entry name" value="Kinesin_motor_dom_sf"/>
</dbReference>
<evidence type="ECO:0000256" key="7">
    <source>
        <dbReference type="SAM" id="MobiDB-lite"/>
    </source>
</evidence>
<dbReference type="PANTHER" id="PTHR13140:SF706">
    <property type="entry name" value="DILUTE CLASS UNCONVENTIONAL MYOSIN, ISOFORM C"/>
    <property type="match status" value="1"/>
</dbReference>
<dbReference type="GO" id="GO:0005737">
    <property type="term" value="C:cytoplasm"/>
    <property type="evidence" value="ECO:0007669"/>
    <property type="project" value="TreeGrafter"/>
</dbReference>
<dbReference type="Pfam" id="PF21989">
    <property type="entry name" value="RA_2"/>
    <property type="match status" value="1"/>
</dbReference>
<dbReference type="Gene3D" id="3.40.850.10">
    <property type="entry name" value="Kinesin motor domain"/>
    <property type="match status" value="1"/>
</dbReference>
<feature type="region of interest" description="Actin-binding" evidence="6">
    <location>
        <begin position="712"/>
        <end position="734"/>
    </location>
</feature>
<evidence type="ECO:0000259" key="8">
    <source>
        <dbReference type="PROSITE" id="PS50057"/>
    </source>
</evidence>
<feature type="domain" description="MyTH4" evidence="9">
    <location>
        <begin position="1234"/>
        <end position="1376"/>
    </location>
</feature>
<dbReference type="InterPro" id="IPR001609">
    <property type="entry name" value="Myosin_head_motor_dom-like"/>
</dbReference>
<evidence type="ECO:0000259" key="9">
    <source>
        <dbReference type="PROSITE" id="PS51016"/>
    </source>
</evidence>
<organism evidence="11">
    <name type="scientific">Tetrahymena thermophila</name>
    <dbReference type="NCBI Taxonomy" id="5911"/>
    <lineage>
        <taxon>Eukaryota</taxon>
        <taxon>Sar</taxon>
        <taxon>Alveolata</taxon>
        <taxon>Ciliophora</taxon>
        <taxon>Intramacronucleata</taxon>
        <taxon>Oligohymenophorea</taxon>
        <taxon>Hymenostomatida</taxon>
        <taxon>Tetrahymenina</taxon>
        <taxon>Tetrahymenidae</taxon>
        <taxon>Tetrahymena</taxon>
    </lineage>
</organism>
<accession>O15892</accession>
<dbReference type="EMBL" id="U87268">
    <property type="protein sequence ID" value="AAC24454.2"/>
    <property type="molecule type" value="Genomic_DNA"/>
</dbReference>
<keyword evidence="4 6" id="KW-0505">Motor protein</keyword>
<dbReference type="SUPFAM" id="SSF52540">
    <property type="entry name" value="P-loop containing nucleoside triphosphate hydrolases"/>
    <property type="match status" value="1"/>
</dbReference>
<dbReference type="GO" id="GO:0007015">
    <property type="term" value="P:actin filament organization"/>
    <property type="evidence" value="ECO:0007669"/>
    <property type="project" value="TreeGrafter"/>
</dbReference>
<keyword evidence="5 6" id="KW-0009">Actin-binding</keyword>
<dbReference type="InterPro" id="IPR000857">
    <property type="entry name" value="MyTH4_dom"/>
</dbReference>
<feature type="binding site" evidence="6">
    <location>
        <begin position="206"/>
        <end position="213"/>
    </location>
    <ligand>
        <name>ATP</name>
        <dbReference type="ChEBI" id="CHEBI:30616"/>
    </ligand>
</feature>
<dbReference type="SMART" id="SM00295">
    <property type="entry name" value="B41"/>
    <property type="match status" value="1"/>
</dbReference>
<dbReference type="InterPro" id="IPR000299">
    <property type="entry name" value="FERM_domain"/>
</dbReference>
<dbReference type="PROSITE" id="PS51016">
    <property type="entry name" value="MYTH4"/>
    <property type="match status" value="1"/>
</dbReference>
<dbReference type="Pfam" id="PF00784">
    <property type="entry name" value="MyTH4"/>
    <property type="match status" value="1"/>
</dbReference>
<dbReference type="Gene3D" id="1.20.5.4820">
    <property type="match status" value="1"/>
</dbReference>
<dbReference type="Pfam" id="PF00063">
    <property type="entry name" value="Myosin_head"/>
    <property type="match status" value="1"/>
</dbReference>
<dbReference type="FunFam" id="1.10.10.820:FF:000001">
    <property type="entry name" value="Myosin heavy chain"/>
    <property type="match status" value="1"/>
</dbReference>
<feature type="compositionally biased region" description="Low complexity" evidence="7">
    <location>
        <begin position="911"/>
        <end position="933"/>
    </location>
</feature>
<feature type="region of interest" description="Disordered" evidence="7">
    <location>
        <begin position="1568"/>
        <end position="1588"/>
    </location>
</feature>
<keyword evidence="3 6" id="KW-0518">Myosin</keyword>
<dbReference type="Gene3D" id="2.30.29.30">
    <property type="entry name" value="Pleckstrin-homology domain (PH domain)/Phosphotyrosine-binding domain (PTB)"/>
    <property type="match status" value="1"/>
</dbReference>
<proteinExistence type="inferred from homology"/>
<dbReference type="PIR" id="A59284">
    <property type="entry name" value="A59284"/>
</dbReference>
<dbReference type="Gene3D" id="1.10.10.820">
    <property type="match status" value="1"/>
</dbReference>
<dbReference type="InterPro" id="IPR038185">
    <property type="entry name" value="MyTH4_dom_sf"/>
</dbReference>
<evidence type="ECO:0000256" key="5">
    <source>
        <dbReference type="ARBA" id="ARBA00023203"/>
    </source>
</evidence>
<protein>
    <submittedName>
        <fullName evidence="11">Unconventional myosin heavy chain</fullName>
    </submittedName>
</protein>
<dbReference type="PROSITE" id="PS50057">
    <property type="entry name" value="FERM_3"/>
    <property type="match status" value="1"/>
</dbReference>
<gene>
    <name evidence="11" type="primary">MYO1</name>
</gene>
<evidence type="ECO:0000256" key="4">
    <source>
        <dbReference type="ARBA" id="ARBA00023175"/>
    </source>
</evidence>
<dbReference type="InterPro" id="IPR027417">
    <property type="entry name" value="P-loop_NTPase"/>
</dbReference>
<sequence>MNKSYQEWINPNVECWVWLKYENSQQNQNNSENGQYFQCVIQSVQKEKNLAKIKVTCKEEQLGNRISDQAINGQLDVQFERLLEKEIMVDSLQTLGYSDMVHMKYLNEAEIINNLRKRYQNNMIFTYIGPTLVVMNPYKEIEGVQDNQVIDKIKSDLGIKFEEDFKMNNLSTNQNIINTPHTYTVSGLAYKQMFSNKKNQAIVISGESGAGKTENAKLSMQFLTSLSSGSDKQNDLLNQLKTQTAKNILLEEFNQFAIEVKILACNPILEAFGNAKTVRNNNSSRFGKYVKIYIDKTSQKINGASIDSYLLEKSRIPCPGKGERNYHIFYHMLKGNQELSNLRLSQFKNLSDFDYLKKSDCFEVENIQDAKLYLEVKKSFRQMNFSNQEQEAIFSLISAILLLGNANLDSSKASDTQAPTFLNMSLPTHHKEFKNASELLQVNPKDLEESLVFKVRKVGTTVIKSPQTAEECLSMRDSLSKNLYDSLFNFLVWKLNQNLLPPQDLLNKSLSIGLLDIFGFESFDINSFEQLCINFTNEKFQQLYVQYVFKSEEEDYKQEGILDVFSDLQYQENQLIIDTIEKKPNGIMVLLDENCSLGSGTDDSFLNQITKNHSKNQLVSFPKKDKYSFSLSHTAKQVVYDVRGFRDKNKDEVSTEVEKCLQSSKCPVIANLLSYQGSQTQQNKETQNLQNFGNNLNFKKAEISNQMNSSKKNELMIELNNSDVHFIRCIKPNEEKKKNFFKYDYVYQQVQYLGILDSIKIRKVGYSYRMTYENFFLEYQELGQKTKGLTLQKVQQQKLDLKQLITTEIFEKTNLLQNKQLPQKCVAFGKTKIFLKNEEILPQEFNENKKLINQIAIICQNGYLKIKIPKEKEINIKNEEAYQAKNVGIRNLCIQQIKYYRNPNKTKPVVQNQTSTIQQNKQQNQQPQKSQNQVTSSFQVNNQMMQQKQSLVGQQIQSIVNELNLGEIQINKTQQDLKDFRKSKIIPQVNLNPSHSKRASNAWRQTLIASSSQNKINKDLQLSELGEQKLINMKETTDQKEKIKYTKPLILQFTEYNPAYQYAEFNMESAIDLEDVPNSLDFEGELNDLISEEIIQQIKKNNFYSHLSFILAKRTKWGITQTQEKIMRHQLKPISNPLTNIADLKNIITYEDTKDAVQSIRSIIQQNNLYNDTSTQTQRPINYEDARTGKLDKQVSKQITNDQSQKLATVFSKYSLMNPRKASVRDTNSLEQIVLQQRKLTKLIQYKKFSPSEKAINIFKTLLKCTGERKSRYNRHNNIIKLLTLCNEESIDLKEEVYVQLCKQLSANDKKESRIKYLKLFAIISSILPTTSRFYYPLLHFLYMRNTDTQIEQDERKCEQIQRGCIPTDTEIVMIENKKQILIRVYLLNEIPITVGVESYTSVKMLKQELLQKIGITQRHEYYGLMEVRNNIKKKRKETRFIDESERVMDVIAFWENEQYLFGSQLNSSFIHSNSKQNDEGIEQFNLQNYQDLEGLKIYLGIRILFSFQENDKEAISVFYTQLSSEVLEGKYAPLEEKDYLNLAALQLCIDFPRDVILKEISKRQSINADSGSPQRTQSNFLSATSQSESGASQLKKLSYQDIEQIDEQDEYEQFIQNRNEILIDPVFYIPAKMYFQKDIQQWQHLILQNLVDNRLLKKEYTPSQAKLAYILYLSKQDLFMSTIFRDVKYQRIKIKTLNDTLSSKEKYEQMIQQNQQIPIKDEILLAINPSNILMCDSIGLNRPKRRVQIKNIQKFCCTEKEVIVISHDNTKHIFETPQYCREIAFLIRSYLRIFYQKQQQQQQQEKSQ</sequence>